<dbReference type="GO" id="GO:0005886">
    <property type="term" value="C:plasma membrane"/>
    <property type="evidence" value="ECO:0007669"/>
    <property type="project" value="TreeGrafter"/>
</dbReference>
<feature type="domain" description="C-type lectin" evidence="5">
    <location>
        <begin position="152"/>
        <end position="275"/>
    </location>
</feature>
<evidence type="ECO:0000256" key="2">
    <source>
        <dbReference type="ARBA" id="ARBA00023157"/>
    </source>
</evidence>
<sequence>MEEQLTYTTVTFKARNEVSTLEKPNELEIIYDEIKVKEQTGRRKAWLCPPSHLVAAALGIICVVLASYIIILKIQFYTIMSDQLREKNNLTARNQQLWSEKDDLQRKTQELTRERDGLNWTLGVIMEYETFPVNAFCLRNVCEPCLDNWVLFQSNCYLFRNSESSWKWNTWIKSQEECQKWIADLVVIESQEEQEFINNHTEVYNDDNHGYWIGLRKEDWTESWMWLDGSNLTAVYWREQPANNRLNCALTSPHGDPLAKWRKTSCDMRNRYICETRALIKQDEEEAAFA</sequence>
<dbReference type="AlphaFoldDB" id="A0A3Q3FRL0"/>
<keyword evidence="1 4" id="KW-1133">Transmembrane helix</keyword>
<dbReference type="InterPro" id="IPR001304">
    <property type="entry name" value="C-type_lectin-like"/>
</dbReference>
<reference evidence="6" key="1">
    <citation type="submission" date="2025-08" db="UniProtKB">
        <authorList>
            <consortium name="Ensembl"/>
        </authorList>
    </citation>
    <scope>IDENTIFICATION</scope>
</reference>
<accession>A0A3Q3FRL0</accession>
<evidence type="ECO:0000256" key="1">
    <source>
        <dbReference type="ARBA" id="ARBA00022989"/>
    </source>
</evidence>
<dbReference type="GO" id="GO:0009986">
    <property type="term" value="C:cell surface"/>
    <property type="evidence" value="ECO:0007669"/>
    <property type="project" value="TreeGrafter"/>
</dbReference>
<reference evidence="6" key="2">
    <citation type="submission" date="2025-09" db="UniProtKB">
        <authorList>
            <consortium name="Ensembl"/>
        </authorList>
    </citation>
    <scope>IDENTIFICATION</scope>
</reference>
<dbReference type="InterPro" id="IPR016186">
    <property type="entry name" value="C-type_lectin-like/link_sf"/>
</dbReference>
<evidence type="ECO:0000256" key="3">
    <source>
        <dbReference type="SAM" id="Coils"/>
    </source>
</evidence>
<evidence type="ECO:0000313" key="7">
    <source>
        <dbReference type="Proteomes" id="UP000261660"/>
    </source>
</evidence>
<dbReference type="PANTHER" id="PTHR46784">
    <property type="entry name" value="KILLER CELL LECTIN-LIKE RECEPTOR SUBFAMILY B MEMBER 1"/>
    <property type="match status" value="1"/>
</dbReference>
<dbReference type="OrthoDB" id="2142683at2759"/>
<keyword evidence="4" id="KW-0472">Membrane</keyword>
<keyword evidence="7" id="KW-1185">Reference proteome</keyword>
<keyword evidence="3" id="KW-0175">Coiled coil</keyword>
<dbReference type="InParanoid" id="A0A3Q3FRL0"/>
<dbReference type="Gene3D" id="3.10.100.10">
    <property type="entry name" value="Mannose-Binding Protein A, subunit A"/>
    <property type="match status" value="1"/>
</dbReference>
<dbReference type="InterPro" id="IPR016187">
    <property type="entry name" value="CTDL_fold"/>
</dbReference>
<dbReference type="GO" id="GO:0042269">
    <property type="term" value="P:regulation of natural killer cell mediated cytotoxicity"/>
    <property type="evidence" value="ECO:0007669"/>
    <property type="project" value="TreeGrafter"/>
</dbReference>
<keyword evidence="2" id="KW-1015">Disulfide bond</keyword>
<name>A0A3Q3FRL0_9LABR</name>
<dbReference type="Pfam" id="PF00059">
    <property type="entry name" value="Lectin_C"/>
    <property type="match status" value="1"/>
</dbReference>
<dbReference type="SMART" id="SM00034">
    <property type="entry name" value="CLECT"/>
    <property type="match status" value="1"/>
</dbReference>
<dbReference type="GeneTree" id="ENSGT01100000263776"/>
<proteinExistence type="predicted"/>
<dbReference type="PANTHER" id="PTHR46784:SF1">
    <property type="entry name" value="KILLER CELL LECTIN-LIKE RECEPTOR SUBFAMILY B MEMBER 1"/>
    <property type="match status" value="1"/>
</dbReference>
<dbReference type="Ensembl" id="ENSLBET00000022718.1">
    <property type="protein sequence ID" value="ENSLBEP00000021563.1"/>
    <property type="gene ID" value="ENSLBEG00000016567.1"/>
</dbReference>
<evidence type="ECO:0000313" key="6">
    <source>
        <dbReference type="Ensembl" id="ENSLBEP00000021563.1"/>
    </source>
</evidence>
<evidence type="ECO:0000259" key="5">
    <source>
        <dbReference type="PROSITE" id="PS50041"/>
    </source>
</evidence>
<keyword evidence="4" id="KW-0812">Transmembrane</keyword>
<dbReference type="Proteomes" id="UP000261660">
    <property type="component" value="Unplaced"/>
</dbReference>
<protein>
    <submittedName>
        <fullName evidence="6">Natural killer cells antigen CD94-like</fullName>
    </submittedName>
</protein>
<dbReference type="STRING" id="56723.ENSLBEP00000021563"/>
<dbReference type="PROSITE" id="PS50041">
    <property type="entry name" value="C_TYPE_LECTIN_2"/>
    <property type="match status" value="1"/>
</dbReference>
<dbReference type="SUPFAM" id="SSF56436">
    <property type="entry name" value="C-type lectin-like"/>
    <property type="match status" value="1"/>
</dbReference>
<dbReference type="InterPro" id="IPR051527">
    <property type="entry name" value="KLR_subfamily_B"/>
</dbReference>
<evidence type="ECO:0000256" key="4">
    <source>
        <dbReference type="SAM" id="Phobius"/>
    </source>
</evidence>
<dbReference type="GO" id="GO:0038023">
    <property type="term" value="F:signaling receptor activity"/>
    <property type="evidence" value="ECO:0007669"/>
    <property type="project" value="TreeGrafter"/>
</dbReference>
<feature type="coiled-coil region" evidence="3">
    <location>
        <begin position="87"/>
        <end position="121"/>
    </location>
</feature>
<organism evidence="6 7">
    <name type="scientific">Labrus bergylta</name>
    <name type="common">ballan wrasse</name>
    <dbReference type="NCBI Taxonomy" id="56723"/>
    <lineage>
        <taxon>Eukaryota</taxon>
        <taxon>Metazoa</taxon>
        <taxon>Chordata</taxon>
        <taxon>Craniata</taxon>
        <taxon>Vertebrata</taxon>
        <taxon>Euteleostomi</taxon>
        <taxon>Actinopterygii</taxon>
        <taxon>Neopterygii</taxon>
        <taxon>Teleostei</taxon>
        <taxon>Neoteleostei</taxon>
        <taxon>Acanthomorphata</taxon>
        <taxon>Eupercaria</taxon>
        <taxon>Labriformes</taxon>
        <taxon>Labridae</taxon>
        <taxon>Labrus</taxon>
    </lineage>
</organism>
<feature type="transmembrane region" description="Helical" evidence="4">
    <location>
        <begin position="53"/>
        <end position="71"/>
    </location>
</feature>